<keyword evidence="3" id="KW-0238">DNA-binding</keyword>
<sequence length="433" mass="48293">MKVANNNIGDAQSLPKGYKQTEAGLIPEDWNVEKIESVCKVVGGGTPSTTIPKYWNGAVNWFTPTEIGGLKYVSKSRRKISEEGLKNSSAQILPIGSILMTTRATIGDLAITTLPATTNQGFQSLVPISIEKNYLYYLMQTKHKELIENASGSTFLEISPRKVKNIFIQLPSSKEEQKAIATALSDVDALISSLDQLITKKKANKQGAMQELLTPPVEGGKRLPGFDGEWEEKRLGELIHDFQNGYGFSAQGYQDNGVPILTMAQIGLQGQFQFNENKINYWDKNELKNLKDFVLEKGDLIMSMTDVTPDKNLIGRMTIIERNGPFFLNQRVGHLRINKDLVNPIILKQLSNMREWRMYSKAIASLGVQANIGTTDIKNGVFTLPPIKEQNAIAEVLSDMENDIKFLAIKKAKYQQIKQGMIQELLTGKIRLV</sequence>
<keyword evidence="6" id="KW-1185">Reference proteome</keyword>
<dbReference type="EMBL" id="JAANAS010000105">
    <property type="protein sequence ID" value="NGZ90802.1"/>
    <property type="molecule type" value="Genomic_DNA"/>
</dbReference>
<gene>
    <name evidence="5" type="ORF">G7034_11135</name>
</gene>
<dbReference type="PANTHER" id="PTHR30408">
    <property type="entry name" value="TYPE-1 RESTRICTION ENZYME ECOKI SPECIFICITY PROTEIN"/>
    <property type="match status" value="1"/>
</dbReference>
<dbReference type="InterPro" id="IPR044946">
    <property type="entry name" value="Restrct_endonuc_typeI_TRD_sf"/>
</dbReference>
<feature type="domain" description="Type I restriction modification DNA specificity" evidence="4">
    <location>
        <begin position="27"/>
        <end position="196"/>
    </location>
</feature>
<dbReference type="PANTHER" id="PTHR30408:SF12">
    <property type="entry name" value="TYPE I RESTRICTION ENZYME MJAVIII SPECIFICITY SUBUNIT"/>
    <property type="match status" value="1"/>
</dbReference>
<keyword evidence="5" id="KW-0540">Nuclease</keyword>
<evidence type="ECO:0000313" key="6">
    <source>
        <dbReference type="Proteomes" id="UP000643701"/>
    </source>
</evidence>
<evidence type="ECO:0000256" key="1">
    <source>
        <dbReference type="ARBA" id="ARBA00010923"/>
    </source>
</evidence>
<name>A0A967E0M1_9FLAO</name>
<evidence type="ECO:0000256" key="3">
    <source>
        <dbReference type="ARBA" id="ARBA00023125"/>
    </source>
</evidence>
<dbReference type="Pfam" id="PF01420">
    <property type="entry name" value="Methylase_S"/>
    <property type="match status" value="2"/>
</dbReference>
<evidence type="ECO:0000313" key="5">
    <source>
        <dbReference type="EMBL" id="NGZ90802.1"/>
    </source>
</evidence>
<evidence type="ECO:0000259" key="4">
    <source>
        <dbReference type="Pfam" id="PF01420"/>
    </source>
</evidence>
<proteinExistence type="inferred from homology"/>
<comment type="similarity">
    <text evidence="1">Belongs to the type-I restriction system S methylase family.</text>
</comment>
<dbReference type="RefSeq" id="WP_166401035.1">
    <property type="nucleotide sequence ID" value="NZ_JAANAS010000105.1"/>
</dbReference>
<dbReference type="GO" id="GO:0009307">
    <property type="term" value="P:DNA restriction-modification system"/>
    <property type="evidence" value="ECO:0007669"/>
    <property type="project" value="UniProtKB-KW"/>
</dbReference>
<dbReference type="Gene3D" id="1.10.287.1120">
    <property type="entry name" value="Bipartite methylase S protein"/>
    <property type="match status" value="1"/>
</dbReference>
<keyword evidence="2" id="KW-0680">Restriction system</keyword>
<comment type="caution">
    <text evidence="5">The sequence shown here is derived from an EMBL/GenBank/DDBJ whole genome shotgun (WGS) entry which is preliminary data.</text>
</comment>
<protein>
    <submittedName>
        <fullName evidence="5">Restriction endonuclease subunit S</fullName>
    </submittedName>
</protein>
<dbReference type="GO" id="GO:0004519">
    <property type="term" value="F:endonuclease activity"/>
    <property type="evidence" value="ECO:0007669"/>
    <property type="project" value="UniProtKB-KW"/>
</dbReference>
<dbReference type="AlphaFoldDB" id="A0A967E0M1"/>
<dbReference type="CDD" id="cd17273">
    <property type="entry name" value="RMtype1_S_EcoJA69PI-TRD1-CR1_like"/>
    <property type="match status" value="1"/>
</dbReference>
<accession>A0A967E0M1</accession>
<keyword evidence="5" id="KW-0255">Endonuclease</keyword>
<organism evidence="5 6">
    <name type="scientific">Psychroflexus maritimus</name>
    <dbReference type="NCBI Taxonomy" id="2714865"/>
    <lineage>
        <taxon>Bacteria</taxon>
        <taxon>Pseudomonadati</taxon>
        <taxon>Bacteroidota</taxon>
        <taxon>Flavobacteriia</taxon>
        <taxon>Flavobacteriales</taxon>
        <taxon>Flavobacteriaceae</taxon>
        <taxon>Psychroflexus</taxon>
    </lineage>
</organism>
<dbReference type="GO" id="GO:0003677">
    <property type="term" value="F:DNA binding"/>
    <property type="evidence" value="ECO:0007669"/>
    <property type="project" value="UniProtKB-KW"/>
</dbReference>
<dbReference type="Gene3D" id="3.90.220.20">
    <property type="entry name" value="DNA methylase specificity domains"/>
    <property type="match status" value="2"/>
</dbReference>
<keyword evidence="5" id="KW-0378">Hydrolase</keyword>
<dbReference type="SUPFAM" id="SSF116734">
    <property type="entry name" value="DNA methylase specificity domain"/>
    <property type="match status" value="2"/>
</dbReference>
<dbReference type="InterPro" id="IPR000055">
    <property type="entry name" value="Restrct_endonuc_typeI_TRD"/>
</dbReference>
<dbReference type="InterPro" id="IPR052021">
    <property type="entry name" value="Type-I_RS_S_subunit"/>
</dbReference>
<reference evidence="5" key="1">
    <citation type="submission" date="2020-03" db="EMBL/GenBank/DDBJ databases">
        <title>Psychroflexus Maritimus sp. nov., isolate from marine sediment.</title>
        <authorList>
            <person name="Zhong Y.-L."/>
        </authorList>
    </citation>
    <scope>NUCLEOTIDE SEQUENCE</scope>
    <source>
        <strain evidence="5">C1</strain>
    </source>
</reference>
<evidence type="ECO:0000256" key="2">
    <source>
        <dbReference type="ARBA" id="ARBA00022747"/>
    </source>
</evidence>
<dbReference type="Proteomes" id="UP000643701">
    <property type="component" value="Unassembled WGS sequence"/>
</dbReference>
<feature type="domain" description="Type I restriction modification DNA specificity" evidence="4">
    <location>
        <begin position="229"/>
        <end position="418"/>
    </location>
</feature>